<dbReference type="Gene3D" id="3.30.60.20">
    <property type="match status" value="1"/>
</dbReference>
<dbReference type="SUPFAM" id="SSF57889">
    <property type="entry name" value="Cysteine-rich domain"/>
    <property type="match status" value="5"/>
</dbReference>
<evidence type="ECO:0000256" key="1">
    <source>
        <dbReference type="ARBA" id="ARBA00022737"/>
    </source>
</evidence>
<dbReference type="InterPro" id="IPR053192">
    <property type="entry name" value="Vacuole_Formation_Reg"/>
</dbReference>
<feature type="domain" description="DC1" evidence="2">
    <location>
        <begin position="281"/>
        <end position="327"/>
    </location>
</feature>
<reference evidence="3 4" key="1">
    <citation type="submission" date="2019-09" db="EMBL/GenBank/DDBJ databases">
        <title>A chromosome-level genome assembly of the Chinese tupelo Nyssa sinensis.</title>
        <authorList>
            <person name="Yang X."/>
            <person name="Kang M."/>
            <person name="Yang Y."/>
            <person name="Xiong H."/>
            <person name="Wang M."/>
            <person name="Zhang Z."/>
            <person name="Wang Z."/>
            <person name="Wu H."/>
            <person name="Ma T."/>
            <person name="Liu J."/>
            <person name="Xi Z."/>
        </authorList>
    </citation>
    <scope>NUCLEOTIDE SEQUENCE [LARGE SCALE GENOMIC DNA]</scope>
    <source>
        <strain evidence="3">J267</strain>
        <tissue evidence="3">Leaf</tissue>
    </source>
</reference>
<feature type="domain" description="DC1" evidence="2">
    <location>
        <begin position="63"/>
        <end position="110"/>
    </location>
</feature>
<feature type="domain" description="DC1" evidence="2">
    <location>
        <begin position="459"/>
        <end position="502"/>
    </location>
</feature>
<dbReference type="InterPro" id="IPR004146">
    <property type="entry name" value="DC1"/>
</dbReference>
<evidence type="ECO:0000259" key="2">
    <source>
        <dbReference type="Pfam" id="PF03107"/>
    </source>
</evidence>
<dbReference type="Pfam" id="PF03107">
    <property type="entry name" value="C1_2"/>
    <property type="match status" value="7"/>
</dbReference>
<dbReference type="AlphaFoldDB" id="A0A5J4ZJQ7"/>
<keyword evidence="1" id="KW-0677">Repeat</keyword>
<dbReference type="InterPro" id="IPR046349">
    <property type="entry name" value="C1-like_sf"/>
</dbReference>
<evidence type="ECO:0000313" key="4">
    <source>
        <dbReference type="Proteomes" id="UP000325577"/>
    </source>
</evidence>
<name>A0A5J4ZJQ7_9ASTE</name>
<evidence type="ECO:0000313" key="3">
    <source>
        <dbReference type="EMBL" id="KAA8518279.1"/>
    </source>
</evidence>
<gene>
    <name evidence="3" type="ORF">F0562_015838</name>
</gene>
<dbReference type="EMBL" id="CM018050">
    <property type="protein sequence ID" value="KAA8518279.1"/>
    <property type="molecule type" value="Genomic_DNA"/>
</dbReference>
<feature type="domain" description="DC1" evidence="2">
    <location>
        <begin position="214"/>
        <end position="271"/>
    </location>
</feature>
<keyword evidence="4" id="KW-1185">Reference proteome</keyword>
<dbReference type="Proteomes" id="UP000325577">
    <property type="component" value="Linkage Group LG7"/>
</dbReference>
<organism evidence="3 4">
    <name type="scientific">Nyssa sinensis</name>
    <dbReference type="NCBI Taxonomy" id="561372"/>
    <lineage>
        <taxon>Eukaryota</taxon>
        <taxon>Viridiplantae</taxon>
        <taxon>Streptophyta</taxon>
        <taxon>Embryophyta</taxon>
        <taxon>Tracheophyta</taxon>
        <taxon>Spermatophyta</taxon>
        <taxon>Magnoliopsida</taxon>
        <taxon>eudicotyledons</taxon>
        <taxon>Gunneridae</taxon>
        <taxon>Pentapetalae</taxon>
        <taxon>asterids</taxon>
        <taxon>Cornales</taxon>
        <taxon>Nyssaceae</taxon>
        <taxon>Nyssa</taxon>
    </lineage>
</organism>
<protein>
    <recommendedName>
        <fullName evidence="2">DC1 domain-containing protein</fullName>
    </recommendedName>
</protein>
<accession>A0A5J4ZJQ7</accession>
<proteinExistence type="predicted"/>
<dbReference type="PANTHER" id="PTHR32410:SF216">
    <property type="entry name" value="PHORBOL-ESTER_DAG-TYPE DOMAIN-CONTAINING PROTEIN"/>
    <property type="match status" value="1"/>
</dbReference>
<feature type="domain" description="DC1" evidence="2">
    <location>
        <begin position="338"/>
        <end position="379"/>
    </location>
</feature>
<feature type="domain" description="DC1" evidence="2">
    <location>
        <begin position="6"/>
        <end position="53"/>
    </location>
</feature>
<dbReference type="PANTHER" id="PTHR32410">
    <property type="entry name" value="CYSTEINE/HISTIDINE-RICH C1 DOMAIN FAMILY PROTEIN"/>
    <property type="match status" value="1"/>
</dbReference>
<sequence>MELVHFSHDHPLVFNEKESDDGQQYTCFGCLNPILGPHYSCTQCMRFLHKSCAELPRKIEHPMHPEHALTLHKEPPNPYLLCKCDACQRVWGCFTYHCSDCNVDLDVNCVSFPHSIEYGGHEHPLTVWPKPASFSCDACGTTHSEECRYVAHLNCATSESQPQRDDMTQINVGDHLPNLINLPVPDETVDLISHIFKEISLEGDVDRVKGFKHFSHEHQLTLVDVQSDNVGSCESRNELKTIEICDGCARPISAPFYSCAQCKYFLHKWCAKLPNELQHPIHQDHPLTLLAKSPDFYGLFKCGICFNFCNGFSFHCSPCNINLDVNCGSYPSTITHEAHNHPLKLRLNLQDWCSACNQAFVGFIYECAPCSFKIDIQCAKLPRMLWHRYDEEHPLILTYSLVEEHLNKFYCEFCEKEIFKNFWFYHCADCRLHAHTRCIYKVDDAYSNVKFGGTLDLSVHPHLLTFVQKTLDKPPCERCGDPCNDLAFTCGDCNYNLHPNCASMYSNESS</sequence>
<feature type="domain" description="DC1" evidence="2">
    <location>
        <begin position="392"/>
        <end position="439"/>
    </location>
</feature>
<dbReference type="OrthoDB" id="1884766at2759"/>